<reference evidence="5" key="1">
    <citation type="submission" date="2021-02" db="EMBL/GenBank/DDBJ databases">
        <title>Genome sequence Cadophora malorum strain M34.</title>
        <authorList>
            <person name="Stefanovic E."/>
            <person name="Vu D."/>
            <person name="Scully C."/>
            <person name="Dijksterhuis J."/>
            <person name="Roader J."/>
            <person name="Houbraken J."/>
        </authorList>
    </citation>
    <scope>NUCLEOTIDE SEQUENCE</scope>
    <source>
        <strain evidence="5">M34</strain>
    </source>
</reference>
<dbReference type="Pfam" id="PF11951">
    <property type="entry name" value="Fungal_trans_2"/>
    <property type="match status" value="1"/>
</dbReference>
<dbReference type="GO" id="GO:0008270">
    <property type="term" value="F:zinc ion binding"/>
    <property type="evidence" value="ECO:0007669"/>
    <property type="project" value="InterPro"/>
</dbReference>
<dbReference type="CDD" id="cd00067">
    <property type="entry name" value="GAL4"/>
    <property type="match status" value="1"/>
</dbReference>
<evidence type="ECO:0000256" key="3">
    <source>
        <dbReference type="SAM" id="MobiDB-lite"/>
    </source>
</evidence>
<sequence>MPGQPSMESIQPRDTVEVAAEPQKRPRNSNLDTRYPRKRSSKACHVCRARKTKCDNVRPACGFCVSVNISCSYDDAEKEHSSFDPASLEILRHLSRITSSQEDILQTVRANSTTQPNYPVPDASSVSGRHFPLGVDDDTRVWSSHDSAPQENHYPEYDWFAPHSESTATSPAASTGVAAFQWFGLLTRDTSLEFQDDARSTLEGGSLDPFNGHGGNATTPLQQATKIIDDQPAAEMTSSNGNAEEAMWQAPQCNVLLEHEEILFTTFLHRLCSWIDLFDTVRKFSTIVPRLATRNTGLLNAIFALAGYHQSLDESIPWEKRTNQNSALQYYYQTLHYVQKAMRYSSYQHSLELMATTLIISTYEMLRGSRKDWQQHLQGVFWILRSRQIEVETSGLESTTWGAWLRQDIWVAFREKRRTYSTWVPKKIILRA</sequence>
<dbReference type="InterPro" id="IPR001138">
    <property type="entry name" value="Zn2Cys6_DnaBD"/>
</dbReference>
<feature type="region of interest" description="Disordered" evidence="3">
    <location>
        <begin position="1"/>
        <end position="36"/>
    </location>
</feature>
<dbReference type="GO" id="GO:0000976">
    <property type="term" value="F:transcription cis-regulatory region binding"/>
    <property type="evidence" value="ECO:0007669"/>
    <property type="project" value="TreeGrafter"/>
</dbReference>
<evidence type="ECO:0000313" key="6">
    <source>
        <dbReference type="Proteomes" id="UP000664132"/>
    </source>
</evidence>
<proteinExistence type="predicted"/>
<dbReference type="PANTHER" id="PTHR37534:SF3">
    <property type="entry name" value="ZN(II)2CYS6 TRANSCRIPTION FACTOR (EUROFUNG)"/>
    <property type="match status" value="1"/>
</dbReference>
<feature type="domain" description="Zn(2)-C6 fungal-type" evidence="4">
    <location>
        <begin position="43"/>
        <end position="73"/>
    </location>
</feature>
<evidence type="ECO:0000256" key="2">
    <source>
        <dbReference type="ARBA" id="ARBA00023242"/>
    </source>
</evidence>
<evidence type="ECO:0000313" key="5">
    <source>
        <dbReference type="EMBL" id="KAG4415419.1"/>
    </source>
</evidence>
<gene>
    <name evidence="5" type="ORF">IFR04_011468</name>
</gene>
<dbReference type="Pfam" id="PF00172">
    <property type="entry name" value="Zn_clus"/>
    <property type="match status" value="1"/>
</dbReference>
<protein>
    <recommendedName>
        <fullName evidence="4">Zn(2)-C6 fungal-type domain-containing protein</fullName>
    </recommendedName>
</protein>
<organism evidence="5 6">
    <name type="scientific">Cadophora malorum</name>
    <dbReference type="NCBI Taxonomy" id="108018"/>
    <lineage>
        <taxon>Eukaryota</taxon>
        <taxon>Fungi</taxon>
        <taxon>Dikarya</taxon>
        <taxon>Ascomycota</taxon>
        <taxon>Pezizomycotina</taxon>
        <taxon>Leotiomycetes</taxon>
        <taxon>Helotiales</taxon>
        <taxon>Ploettnerulaceae</taxon>
        <taxon>Cadophora</taxon>
    </lineage>
</organism>
<dbReference type="GO" id="GO:0000981">
    <property type="term" value="F:DNA-binding transcription factor activity, RNA polymerase II-specific"/>
    <property type="evidence" value="ECO:0007669"/>
    <property type="project" value="InterPro"/>
</dbReference>
<dbReference type="SMART" id="SM00066">
    <property type="entry name" value="GAL4"/>
    <property type="match status" value="1"/>
</dbReference>
<dbReference type="AlphaFoldDB" id="A0A8H7T8N4"/>
<dbReference type="Gene3D" id="4.10.240.10">
    <property type="entry name" value="Zn(2)-C6 fungal-type DNA-binding domain"/>
    <property type="match status" value="1"/>
</dbReference>
<name>A0A8H7T8N4_9HELO</name>
<evidence type="ECO:0000256" key="1">
    <source>
        <dbReference type="ARBA" id="ARBA00004123"/>
    </source>
</evidence>
<keyword evidence="2" id="KW-0539">Nucleus</keyword>
<dbReference type="PROSITE" id="PS00463">
    <property type="entry name" value="ZN2_CY6_FUNGAL_1"/>
    <property type="match status" value="1"/>
</dbReference>
<dbReference type="GO" id="GO:0005634">
    <property type="term" value="C:nucleus"/>
    <property type="evidence" value="ECO:0007669"/>
    <property type="project" value="UniProtKB-SubCell"/>
</dbReference>
<comment type="subcellular location">
    <subcellularLocation>
        <location evidence="1">Nucleus</location>
    </subcellularLocation>
</comment>
<keyword evidence="6" id="KW-1185">Reference proteome</keyword>
<comment type="caution">
    <text evidence="5">The sequence shown here is derived from an EMBL/GenBank/DDBJ whole genome shotgun (WGS) entry which is preliminary data.</text>
</comment>
<dbReference type="OrthoDB" id="5319341at2759"/>
<accession>A0A8H7T8N4</accession>
<dbReference type="InterPro" id="IPR036864">
    <property type="entry name" value="Zn2-C6_fun-type_DNA-bd_sf"/>
</dbReference>
<dbReference type="InterPro" id="IPR021858">
    <property type="entry name" value="Fun_TF"/>
</dbReference>
<dbReference type="PROSITE" id="PS50048">
    <property type="entry name" value="ZN2_CY6_FUNGAL_2"/>
    <property type="match status" value="1"/>
</dbReference>
<dbReference type="PANTHER" id="PTHR37534">
    <property type="entry name" value="TRANSCRIPTIONAL ACTIVATOR PROTEIN UGA3"/>
    <property type="match status" value="1"/>
</dbReference>
<dbReference type="GO" id="GO:0045944">
    <property type="term" value="P:positive regulation of transcription by RNA polymerase II"/>
    <property type="evidence" value="ECO:0007669"/>
    <property type="project" value="TreeGrafter"/>
</dbReference>
<dbReference type="Proteomes" id="UP000664132">
    <property type="component" value="Unassembled WGS sequence"/>
</dbReference>
<evidence type="ECO:0000259" key="4">
    <source>
        <dbReference type="PROSITE" id="PS50048"/>
    </source>
</evidence>
<dbReference type="SUPFAM" id="SSF57701">
    <property type="entry name" value="Zn2/Cys6 DNA-binding domain"/>
    <property type="match status" value="1"/>
</dbReference>
<dbReference type="EMBL" id="JAFJYH010000223">
    <property type="protein sequence ID" value="KAG4415419.1"/>
    <property type="molecule type" value="Genomic_DNA"/>
</dbReference>